<dbReference type="OrthoDB" id="3422781at2"/>
<dbReference type="SUPFAM" id="SSF56601">
    <property type="entry name" value="beta-lactamase/transpeptidase-like"/>
    <property type="match status" value="1"/>
</dbReference>
<dbReference type="Pfam" id="PF00144">
    <property type="entry name" value="Beta-lactamase"/>
    <property type="match status" value="1"/>
</dbReference>
<reference evidence="2 3" key="1">
    <citation type="submission" date="2019-04" db="EMBL/GenBank/DDBJ databases">
        <title>Microbes associate with the intestines of laboratory mice.</title>
        <authorList>
            <person name="Navarre W."/>
            <person name="Wong E."/>
            <person name="Huang K."/>
            <person name="Tropini C."/>
            <person name="Ng K."/>
            <person name="Yu B."/>
        </authorList>
    </citation>
    <scope>NUCLEOTIDE SEQUENCE [LARGE SCALE GENOMIC DNA]</scope>
    <source>
        <strain evidence="2 3">NM46_B2-13</strain>
    </source>
</reference>
<organism evidence="2 3">
    <name type="scientific">Microbacterium laevaniformans</name>
    <dbReference type="NCBI Taxonomy" id="36807"/>
    <lineage>
        <taxon>Bacteria</taxon>
        <taxon>Bacillati</taxon>
        <taxon>Actinomycetota</taxon>
        <taxon>Actinomycetes</taxon>
        <taxon>Micrococcales</taxon>
        <taxon>Microbacteriaceae</taxon>
        <taxon>Microbacterium</taxon>
    </lineage>
</organism>
<comment type="caution">
    <text evidence="2">The sequence shown here is derived from an EMBL/GenBank/DDBJ whole genome shotgun (WGS) entry which is preliminary data.</text>
</comment>
<dbReference type="PANTHER" id="PTHR43319">
    <property type="entry name" value="BETA-LACTAMASE-RELATED"/>
    <property type="match status" value="1"/>
</dbReference>
<evidence type="ECO:0000259" key="1">
    <source>
        <dbReference type="Pfam" id="PF00144"/>
    </source>
</evidence>
<gene>
    <name evidence="2" type="ORF">E5344_09985</name>
</gene>
<dbReference type="InterPro" id="IPR001466">
    <property type="entry name" value="Beta-lactam-related"/>
</dbReference>
<dbReference type="InterPro" id="IPR052907">
    <property type="entry name" value="Beta-lactamase/esterase"/>
</dbReference>
<dbReference type="RefSeq" id="WP_135949534.1">
    <property type="nucleotide sequence ID" value="NZ_SRYO01000006.1"/>
</dbReference>
<dbReference type="EMBL" id="SRYO01000006">
    <property type="protein sequence ID" value="TGY36109.1"/>
    <property type="molecule type" value="Genomic_DNA"/>
</dbReference>
<protein>
    <submittedName>
        <fullName evidence="2">Class A beta-lactamase-related serine hydrolase</fullName>
    </submittedName>
</protein>
<dbReference type="Proteomes" id="UP000309893">
    <property type="component" value="Unassembled WGS sequence"/>
</dbReference>
<dbReference type="PANTHER" id="PTHR43319:SF3">
    <property type="entry name" value="BETA-LACTAMASE-RELATED DOMAIN-CONTAINING PROTEIN"/>
    <property type="match status" value="1"/>
</dbReference>
<evidence type="ECO:0000313" key="3">
    <source>
        <dbReference type="Proteomes" id="UP000309893"/>
    </source>
</evidence>
<proteinExistence type="predicted"/>
<feature type="domain" description="Beta-lactamase-related" evidence="1">
    <location>
        <begin position="28"/>
        <end position="391"/>
    </location>
</feature>
<keyword evidence="2" id="KW-0378">Hydrolase</keyword>
<sequence length="400" mass="41684">MSNDGATEIAVHGDVRSDFAAVRSAFADVLQADRAGGALCVVHRGETVVDLWGGVDPLSGAAWEHDSTTLAFSAAKGIVAMLVAQQIQRGTIDPLAPVAAYWPEFAVAGKASITVADVLTHTAGMPTLPLDDARDLLDPVRLAARAAQRSPDYPPGSARVYHVLSYGLLAGEILRRVTGLDAGALLQREIAAPLGADLWLGTPPEADGRFRPVLMDPIVPPPEPGGTDSASGAACRSAYTSTLQIVPLFEREDGVQGTELVNGSDFRRALVPGGGLVATARGIARAYGACVAPVNGVRLLDDDTVAKVSADWLDGVAEPACNPAAALTTRWGLGFEIAHELCPMLGPGSFGHAGMGGRLAFAHPGSRTGFAFIGQRMLFPEPGRDPRWRRLLDALAPALG</sequence>
<dbReference type="Gene3D" id="3.40.710.10">
    <property type="entry name" value="DD-peptidase/beta-lactamase superfamily"/>
    <property type="match status" value="1"/>
</dbReference>
<accession>A0A4S2D3Q7</accession>
<name>A0A4S2D3Q7_9MICO</name>
<dbReference type="GO" id="GO:0016787">
    <property type="term" value="F:hydrolase activity"/>
    <property type="evidence" value="ECO:0007669"/>
    <property type="project" value="UniProtKB-KW"/>
</dbReference>
<dbReference type="InterPro" id="IPR012338">
    <property type="entry name" value="Beta-lactam/transpept-like"/>
</dbReference>
<dbReference type="AlphaFoldDB" id="A0A4S2D3Q7"/>
<evidence type="ECO:0000313" key="2">
    <source>
        <dbReference type="EMBL" id="TGY36109.1"/>
    </source>
</evidence>